<dbReference type="Proteomes" id="UP000515823">
    <property type="component" value="Chromosome"/>
</dbReference>
<accession>A0A7G9G6Z2</accession>
<dbReference type="AlphaFoldDB" id="A0A7G9G6Z2"/>
<name>A0A7G9G6Z2_9FIRM</name>
<protein>
    <submittedName>
        <fullName evidence="1">Uncharacterized protein</fullName>
    </submittedName>
</protein>
<keyword evidence="2" id="KW-1185">Reference proteome</keyword>
<sequence>MKVRALRSFAGVVSMYAGEIKDVTDKIILKDLAAAGYIEPVAPKRGVKNESK</sequence>
<organism evidence="1 2">
    <name type="scientific">Qiania dongpingensis</name>
    <dbReference type="NCBI Taxonomy" id="2763669"/>
    <lineage>
        <taxon>Bacteria</taxon>
        <taxon>Bacillati</taxon>
        <taxon>Bacillota</taxon>
        <taxon>Clostridia</taxon>
        <taxon>Lachnospirales</taxon>
        <taxon>Lachnospiraceae</taxon>
        <taxon>Qiania</taxon>
    </lineage>
</organism>
<evidence type="ECO:0000313" key="2">
    <source>
        <dbReference type="Proteomes" id="UP000515823"/>
    </source>
</evidence>
<gene>
    <name evidence="1" type="ORF">H9Q78_05430</name>
</gene>
<dbReference type="EMBL" id="CP060634">
    <property type="protein sequence ID" value="QNM06574.1"/>
    <property type="molecule type" value="Genomic_DNA"/>
</dbReference>
<dbReference type="RefSeq" id="WP_249304117.1">
    <property type="nucleotide sequence ID" value="NZ_CP060634.1"/>
</dbReference>
<reference evidence="1 2" key="1">
    <citation type="submission" date="2020-08" db="EMBL/GenBank/DDBJ databases">
        <authorList>
            <person name="Liu C."/>
            <person name="Sun Q."/>
        </authorList>
    </citation>
    <scope>NUCLEOTIDE SEQUENCE [LARGE SCALE GENOMIC DNA]</scope>
    <source>
        <strain evidence="1 2">NSJ-38</strain>
    </source>
</reference>
<evidence type="ECO:0000313" key="1">
    <source>
        <dbReference type="EMBL" id="QNM06574.1"/>
    </source>
</evidence>
<proteinExistence type="predicted"/>
<dbReference type="KEGG" id="qdo:H9Q78_05430"/>